<dbReference type="RefSeq" id="WP_344604687.1">
    <property type="nucleotide sequence ID" value="NZ_BAAAHE010000016.1"/>
</dbReference>
<comment type="caution">
    <text evidence="6">The sequence shown here is derived from an EMBL/GenBank/DDBJ whole genome shotgun (WGS) entry which is preliminary data.</text>
</comment>
<name>A0ABN1GTZ1_9ACTN</name>
<evidence type="ECO:0000256" key="3">
    <source>
        <dbReference type="SAM" id="MobiDB-lite"/>
    </source>
</evidence>
<evidence type="ECO:0000256" key="2">
    <source>
        <dbReference type="ARBA" id="ARBA00022729"/>
    </source>
</evidence>
<feature type="region of interest" description="Disordered" evidence="3">
    <location>
        <begin position="70"/>
        <end position="116"/>
    </location>
</feature>
<dbReference type="Proteomes" id="UP001500957">
    <property type="component" value="Unassembled WGS sequence"/>
</dbReference>
<keyword evidence="2 4" id="KW-0732">Signal</keyword>
<protein>
    <recommendedName>
        <fullName evidence="5">Leucine-binding protein domain-containing protein</fullName>
    </recommendedName>
</protein>
<dbReference type="InterPro" id="IPR028082">
    <property type="entry name" value="Peripla_BP_I"/>
</dbReference>
<dbReference type="Pfam" id="PF13458">
    <property type="entry name" value="Peripla_BP_6"/>
    <property type="match status" value="1"/>
</dbReference>
<dbReference type="SUPFAM" id="SSF53822">
    <property type="entry name" value="Periplasmic binding protein-like I"/>
    <property type="match status" value="1"/>
</dbReference>
<evidence type="ECO:0000259" key="5">
    <source>
        <dbReference type="Pfam" id="PF13458"/>
    </source>
</evidence>
<dbReference type="Gene3D" id="3.40.50.2300">
    <property type="match status" value="2"/>
</dbReference>
<feature type="signal peptide" evidence="4">
    <location>
        <begin position="1"/>
        <end position="28"/>
    </location>
</feature>
<feature type="chain" id="PRO_5045272283" description="Leucine-binding protein domain-containing protein" evidence="4">
    <location>
        <begin position="29"/>
        <end position="495"/>
    </location>
</feature>
<dbReference type="PROSITE" id="PS51257">
    <property type="entry name" value="PROKAR_LIPOPROTEIN"/>
    <property type="match status" value="1"/>
</dbReference>
<comment type="similarity">
    <text evidence="1">Belongs to the leucine-binding protein family.</text>
</comment>
<feature type="compositionally biased region" description="Low complexity" evidence="3">
    <location>
        <begin position="85"/>
        <end position="116"/>
    </location>
</feature>
<accession>A0ABN1GTZ1</accession>
<dbReference type="PANTHER" id="PTHR47235">
    <property type="entry name" value="BLR6548 PROTEIN"/>
    <property type="match status" value="1"/>
</dbReference>
<organism evidence="6 7">
    <name type="scientific">Sporichthya brevicatena</name>
    <dbReference type="NCBI Taxonomy" id="171442"/>
    <lineage>
        <taxon>Bacteria</taxon>
        <taxon>Bacillati</taxon>
        <taxon>Actinomycetota</taxon>
        <taxon>Actinomycetes</taxon>
        <taxon>Sporichthyales</taxon>
        <taxon>Sporichthyaceae</taxon>
        <taxon>Sporichthya</taxon>
    </lineage>
</organism>
<evidence type="ECO:0000313" key="7">
    <source>
        <dbReference type="Proteomes" id="UP001500957"/>
    </source>
</evidence>
<feature type="domain" description="Leucine-binding protein" evidence="5">
    <location>
        <begin position="129"/>
        <end position="464"/>
    </location>
</feature>
<evidence type="ECO:0000256" key="4">
    <source>
        <dbReference type="SAM" id="SignalP"/>
    </source>
</evidence>
<reference evidence="6 7" key="1">
    <citation type="journal article" date="2019" name="Int. J. Syst. Evol. Microbiol.">
        <title>The Global Catalogue of Microorganisms (GCM) 10K type strain sequencing project: providing services to taxonomists for standard genome sequencing and annotation.</title>
        <authorList>
            <consortium name="The Broad Institute Genomics Platform"/>
            <consortium name="The Broad Institute Genome Sequencing Center for Infectious Disease"/>
            <person name="Wu L."/>
            <person name="Ma J."/>
        </authorList>
    </citation>
    <scope>NUCLEOTIDE SEQUENCE [LARGE SCALE GENOMIC DNA]</scope>
    <source>
        <strain evidence="6 7">JCM 10671</strain>
    </source>
</reference>
<evidence type="ECO:0000313" key="6">
    <source>
        <dbReference type="EMBL" id="GAA0619518.1"/>
    </source>
</evidence>
<dbReference type="EMBL" id="BAAAHE010000016">
    <property type="protein sequence ID" value="GAA0619518.1"/>
    <property type="molecule type" value="Genomic_DNA"/>
</dbReference>
<proteinExistence type="inferred from homology"/>
<sequence>MNGRNPLRRATAAVLTAAVLLTGCGTRASEEEVRAGAGGGPVTLDQATLDQVRAATGAGTVGGTGALPAAPGQAPVAVDSGAPGGATVPGAPAAPAAPKTGTPTQPGAKPAGGTAAVNSSLTCTGSEAPVVLGQIGSFSGVLGAIFASARTAAAIYAQHINASGGLACHPVTLYAVDDGGDPSRAASHAQALLTTRKAVALVATFAPMSMSGIVPVVERHKVPMVGGDAIDPAWFDNPYLFPQGAGLDALVEGGLRQTVQSGKTKLGLLYCVEASLCTSIAKSIPARAKAVGAEIVYSSAVSLTQTDFTAQCQNAKNAGVESFGMGVDGSAIARVARSCAALGFYPQFASGGGVMSPAQSKDPGIRRNTMTTSSGNAPWTLTDTPGQKEYHAALARYAPGTEADGNSITAWASMKLLEAAVKNLGPAAATKPLTPADLMTGLGKVKNETLGGLAPPITFSPGQQAAPQIPCVYYALLSEKGWTAPNGSKPVCAKK</sequence>
<gene>
    <name evidence="6" type="ORF">GCM10009547_22490</name>
</gene>
<dbReference type="PANTHER" id="PTHR47235:SF1">
    <property type="entry name" value="BLR6548 PROTEIN"/>
    <property type="match status" value="1"/>
</dbReference>
<dbReference type="InterPro" id="IPR028081">
    <property type="entry name" value="Leu-bd"/>
</dbReference>
<feature type="region of interest" description="Disordered" evidence="3">
    <location>
        <begin position="356"/>
        <end position="384"/>
    </location>
</feature>
<feature type="compositionally biased region" description="Polar residues" evidence="3">
    <location>
        <begin position="368"/>
        <end position="384"/>
    </location>
</feature>
<evidence type="ECO:0000256" key="1">
    <source>
        <dbReference type="ARBA" id="ARBA00010062"/>
    </source>
</evidence>
<keyword evidence="7" id="KW-1185">Reference proteome</keyword>